<protein>
    <submittedName>
        <fullName evidence="2">Uncharacterized protein</fullName>
    </submittedName>
</protein>
<reference evidence="2 3" key="1">
    <citation type="submission" date="2020-02" db="EMBL/GenBank/DDBJ databases">
        <title>Nitrogenibacter mangrovi gen. nov., sp. nov. isolated from mangrove sediment, a denitrifying betaproteobacterium.</title>
        <authorList>
            <person name="Liao H."/>
            <person name="Tian Y."/>
        </authorList>
    </citation>
    <scope>NUCLEOTIDE SEQUENCE [LARGE SCALE GENOMIC DNA]</scope>
    <source>
        <strain evidence="2 3">M9-3-2</strain>
    </source>
</reference>
<dbReference type="KEGG" id="azq:G3580_10945"/>
<evidence type="ECO:0000256" key="1">
    <source>
        <dbReference type="SAM" id="MobiDB-lite"/>
    </source>
</evidence>
<sequence length="57" mass="6099">MSGTGAETDGGGTGRREGDQRDQQGKQQEITGDGDYDHVRGNGVGRFLPIPKMLMGY</sequence>
<organism evidence="2 3">
    <name type="scientific">Nitrogeniibacter mangrovi</name>
    <dbReference type="NCBI Taxonomy" id="2016596"/>
    <lineage>
        <taxon>Bacteria</taxon>
        <taxon>Pseudomonadati</taxon>
        <taxon>Pseudomonadota</taxon>
        <taxon>Betaproteobacteria</taxon>
        <taxon>Rhodocyclales</taxon>
        <taxon>Zoogloeaceae</taxon>
        <taxon>Nitrogeniibacter</taxon>
    </lineage>
</organism>
<feature type="compositionally biased region" description="Basic and acidic residues" evidence="1">
    <location>
        <begin position="14"/>
        <end position="24"/>
    </location>
</feature>
<dbReference type="EMBL" id="CP048836">
    <property type="protein sequence ID" value="QID18108.1"/>
    <property type="molecule type" value="Genomic_DNA"/>
</dbReference>
<keyword evidence="3" id="KW-1185">Reference proteome</keyword>
<dbReference type="AlphaFoldDB" id="A0A6C1B5X9"/>
<name>A0A6C1B5X9_9RHOO</name>
<accession>A0A6C1B5X9</accession>
<dbReference type="RefSeq" id="WP_173765443.1">
    <property type="nucleotide sequence ID" value="NZ_CP048836.1"/>
</dbReference>
<evidence type="ECO:0000313" key="2">
    <source>
        <dbReference type="EMBL" id="QID18108.1"/>
    </source>
</evidence>
<feature type="region of interest" description="Disordered" evidence="1">
    <location>
        <begin position="1"/>
        <end position="57"/>
    </location>
</feature>
<evidence type="ECO:0000313" key="3">
    <source>
        <dbReference type="Proteomes" id="UP000501991"/>
    </source>
</evidence>
<proteinExistence type="predicted"/>
<gene>
    <name evidence="2" type="ORF">G3580_10945</name>
</gene>
<dbReference type="Proteomes" id="UP000501991">
    <property type="component" value="Chromosome"/>
</dbReference>